<dbReference type="HOGENOM" id="CLU_978084_0_0_1"/>
<keyword evidence="2" id="KW-0732">Signal</keyword>
<dbReference type="EnsemblProtists" id="EKX51970">
    <property type="protein sequence ID" value="EKX51970"/>
    <property type="gene ID" value="GUITHDRAFT_102582"/>
</dbReference>
<dbReference type="SUPFAM" id="SSF48403">
    <property type="entry name" value="Ankyrin repeat"/>
    <property type="match status" value="1"/>
</dbReference>
<dbReference type="PANTHER" id="PTHR24183:SF1">
    <property type="entry name" value="FIBRONECTIN TYPE 3 AND ANKYRIN REPEAT DOMAINS PROTEIN 1"/>
    <property type="match status" value="1"/>
</dbReference>
<evidence type="ECO:0000256" key="1">
    <source>
        <dbReference type="PROSITE-ProRule" id="PRU00023"/>
    </source>
</evidence>
<evidence type="ECO:0000256" key="2">
    <source>
        <dbReference type="SAM" id="SignalP"/>
    </source>
</evidence>
<dbReference type="EMBL" id="JH992974">
    <property type="protein sequence ID" value="EKX51970.1"/>
    <property type="molecule type" value="Genomic_DNA"/>
</dbReference>
<accession>L1JUT6</accession>
<name>L1JUT6_GUITC</name>
<dbReference type="Gene3D" id="1.25.40.20">
    <property type="entry name" value="Ankyrin repeat-containing domain"/>
    <property type="match status" value="1"/>
</dbReference>
<keyword evidence="1" id="KW-0040">ANK repeat</keyword>
<protein>
    <submittedName>
        <fullName evidence="3 4">Uncharacterized protein</fullName>
    </submittedName>
</protein>
<keyword evidence="5" id="KW-1185">Reference proteome</keyword>
<dbReference type="OrthoDB" id="194358at2759"/>
<dbReference type="PROSITE" id="PS50297">
    <property type="entry name" value="ANK_REP_REGION"/>
    <property type="match status" value="1"/>
</dbReference>
<dbReference type="Proteomes" id="UP000011087">
    <property type="component" value="Unassembled WGS sequence"/>
</dbReference>
<feature type="chain" id="PRO_5008771787" evidence="2">
    <location>
        <begin position="21"/>
        <end position="285"/>
    </location>
</feature>
<reference evidence="5" key="2">
    <citation type="submission" date="2012-11" db="EMBL/GenBank/DDBJ databases">
        <authorList>
            <person name="Kuo A."/>
            <person name="Curtis B.A."/>
            <person name="Tanifuji G."/>
            <person name="Burki F."/>
            <person name="Gruber A."/>
            <person name="Irimia M."/>
            <person name="Maruyama S."/>
            <person name="Arias M.C."/>
            <person name="Ball S.G."/>
            <person name="Gile G.H."/>
            <person name="Hirakawa Y."/>
            <person name="Hopkins J.F."/>
            <person name="Rensing S.A."/>
            <person name="Schmutz J."/>
            <person name="Symeonidi A."/>
            <person name="Elias M."/>
            <person name="Eveleigh R.J."/>
            <person name="Herman E.K."/>
            <person name="Klute M.J."/>
            <person name="Nakayama T."/>
            <person name="Obornik M."/>
            <person name="Reyes-Prieto A."/>
            <person name="Armbrust E.V."/>
            <person name="Aves S.J."/>
            <person name="Beiko R.G."/>
            <person name="Coutinho P."/>
            <person name="Dacks J.B."/>
            <person name="Durnford D.G."/>
            <person name="Fast N.M."/>
            <person name="Green B.R."/>
            <person name="Grisdale C."/>
            <person name="Hempe F."/>
            <person name="Henrissat B."/>
            <person name="Hoppner M.P."/>
            <person name="Ishida K.-I."/>
            <person name="Kim E."/>
            <person name="Koreny L."/>
            <person name="Kroth P.G."/>
            <person name="Liu Y."/>
            <person name="Malik S.-B."/>
            <person name="Maier U.G."/>
            <person name="McRose D."/>
            <person name="Mock T."/>
            <person name="Neilson J.A."/>
            <person name="Onodera N.T."/>
            <person name="Poole A.M."/>
            <person name="Pritham E.J."/>
            <person name="Richards T.A."/>
            <person name="Rocap G."/>
            <person name="Roy S.W."/>
            <person name="Sarai C."/>
            <person name="Schaack S."/>
            <person name="Shirato S."/>
            <person name="Slamovits C.H."/>
            <person name="Spencer D.F."/>
            <person name="Suzuki S."/>
            <person name="Worden A.Z."/>
            <person name="Zauner S."/>
            <person name="Barry K."/>
            <person name="Bell C."/>
            <person name="Bharti A.K."/>
            <person name="Crow J.A."/>
            <person name="Grimwood J."/>
            <person name="Kramer R."/>
            <person name="Lindquist E."/>
            <person name="Lucas S."/>
            <person name="Salamov A."/>
            <person name="McFadden G.I."/>
            <person name="Lane C.E."/>
            <person name="Keeling P.J."/>
            <person name="Gray M.W."/>
            <person name="Grigoriev I.V."/>
            <person name="Archibald J.M."/>
        </authorList>
    </citation>
    <scope>NUCLEOTIDE SEQUENCE</scope>
    <source>
        <strain evidence="5">CCMP2712</strain>
    </source>
</reference>
<gene>
    <name evidence="3" type="ORF">GUITHDRAFT_102582</name>
</gene>
<dbReference type="SMART" id="SM00248">
    <property type="entry name" value="ANK"/>
    <property type="match status" value="1"/>
</dbReference>
<dbReference type="InterPro" id="IPR002110">
    <property type="entry name" value="Ankyrin_rpt"/>
</dbReference>
<dbReference type="InterPro" id="IPR036770">
    <property type="entry name" value="Ankyrin_rpt-contain_sf"/>
</dbReference>
<dbReference type="Pfam" id="PF00023">
    <property type="entry name" value="Ank"/>
    <property type="match status" value="1"/>
</dbReference>
<evidence type="ECO:0000313" key="5">
    <source>
        <dbReference type="Proteomes" id="UP000011087"/>
    </source>
</evidence>
<dbReference type="GeneID" id="17308420"/>
<dbReference type="PANTHER" id="PTHR24183">
    <property type="entry name" value="FIBRONECTIN TYPE 3 AND ANKYRIN REPEAT DOMAINS PROTEIN 1"/>
    <property type="match status" value="1"/>
</dbReference>
<dbReference type="RefSeq" id="XP_005838950.1">
    <property type="nucleotide sequence ID" value="XM_005838893.1"/>
</dbReference>
<feature type="repeat" description="ANK" evidence="1">
    <location>
        <begin position="193"/>
        <end position="225"/>
    </location>
</feature>
<sequence length="285" mass="31655">MKILCLLLALSSSVAQGAIATYQHQHVRIALRACTRFSPCQLRLRTLRLNGGAEVSIDQLKEFLADNPVDREEEEANLMAWLEQGDEKGDCPPVDEDFKQAVDRALKIFEQEMIAQGNPNWKADLRRSLGSIIPEALNTTMNQTRQSMKEEKPSSSLNLGSVFVNAAKHGNVTQIYDCLKLGLKVNVRACEYTGWSLLHWTIMSGKVDAVKLLISAGAKVDAKSFSGQTPCGADITLKNQEKDTARDVAKKNTMKEIVGLLEEWSGRDKSMSKLRDVEIISNPEH</sequence>
<organism evidence="3">
    <name type="scientific">Guillardia theta (strain CCMP2712)</name>
    <name type="common">Cryptophyte</name>
    <dbReference type="NCBI Taxonomy" id="905079"/>
    <lineage>
        <taxon>Eukaryota</taxon>
        <taxon>Cryptophyceae</taxon>
        <taxon>Pyrenomonadales</taxon>
        <taxon>Geminigeraceae</taxon>
        <taxon>Guillardia</taxon>
    </lineage>
</organism>
<proteinExistence type="predicted"/>
<evidence type="ECO:0000313" key="3">
    <source>
        <dbReference type="EMBL" id="EKX51970.1"/>
    </source>
</evidence>
<dbReference type="PROSITE" id="PS50088">
    <property type="entry name" value="ANK_REPEAT"/>
    <property type="match status" value="1"/>
</dbReference>
<dbReference type="PaxDb" id="55529-EKX51970"/>
<dbReference type="AlphaFoldDB" id="L1JUT6"/>
<dbReference type="KEGG" id="gtt:GUITHDRAFT_102582"/>
<reference evidence="4" key="3">
    <citation type="submission" date="2016-03" db="UniProtKB">
        <authorList>
            <consortium name="EnsemblProtists"/>
        </authorList>
    </citation>
    <scope>IDENTIFICATION</scope>
</reference>
<dbReference type="GO" id="GO:0005634">
    <property type="term" value="C:nucleus"/>
    <property type="evidence" value="ECO:0007669"/>
    <property type="project" value="TreeGrafter"/>
</dbReference>
<feature type="signal peptide" evidence="2">
    <location>
        <begin position="1"/>
        <end position="20"/>
    </location>
</feature>
<reference evidence="3 5" key="1">
    <citation type="journal article" date="2012" name="Nature">
        <title>Algal genomes reveal evolutionary mosaicism and the fate of nucleomorphs.</title>
        <authorList>
            <consortium name="DOE Joint Genome Institute"/>
            <person name="Curtis B.A."/>
            <person name="Tanifuji G."/>
            <person name="Burki F."/>
            <person name="Gruber A."/>
            <person name="Irimia M."/>
            <person name="Maruyama S."/>
            <person name="Arias M.C."/>
            <person name="Ball S.G."/>
            <person name="Gile G.H."/>
            <person name="Hirakawa Y."/>
            <person name="Hopkins J.F."/>
            <person name="Kuo A."/>
            <person name="Rensing S.A."/>
            <person name="Schmutz J."/>
            <person name="Symeonidi A."/>
            <person name="Elias M."/>
            <person name="Eveleigh R.J."/>
            <person name="Herman E.K."/>
            <person name="Klute M.J."/>
            <person name="Nakayama T."/>
            <person name="Obornik M."/>
            <person name="Reyes-Prieto A."/>
            <person name="Armbrust E.V."/>
            <person name="Aves S.J."/>
            <person name="Beiko R.G."/>
            <person name="Coutinho P."/>
            <person name="Dacks J.B."/>
            <person name="Durnford D.G."/>
            <person name="Fast N.M."/>
            <person name="Green B.R."/>
            <person name="Grisdale C.J."/>
            <person name="Hempel F."/>
            <person name="Henrissat B."/>
            <person name="Hoppner M.P."/>
            <person name="Ishida K."/>
            <person name="Kim E."/>
            <person name="Koreny L."/>
            <person name="Kroth P.G."/>
            <person name="Liu Y."/>
            <person name="Malik S.B."/>
            <person name="Maier U.G."/>
            <person name="McRose D."/>
            <person name="Mock T."/>
            <person name="Neilson J.A."/>
            <person name="Onodera N.T."/>
            <person name="Poole A.M."/>
            <person name="Pritham E.J."/>
            <person name="Richards T.A."/>
            <person name="Rocap G."/>
            <person name="Roy S.W."/>
            <person name="Sarai C."/>
            <person name="Schaack S."/>
            <person name="Shirato S."/>
            <person name="Slamovits C.H."/>
            <person name="Spencer D.F."/>
            <person name="Suzuki S."/>
            <person name="Worden A.Z."/>
            <person name="Zauner S."/>
            <person name="Barry K."/>
            <person name="Bell C."/>
            <person name="Bharti A.K."/>
            <person name="Crow J.A."/>
            <person name="Grimwood J."/>
            <person name="Kramer R."/>
            <person name="Lindquist E."/>
            <person name="Lucas S."/>
            <person name="Salamov A."/>
            <person name="McFadden G.I."/>
            <person name="Lane C.E."/>
            <person name="Keeling P.J."/>
            <person name="Gray M.W."/>
            <person name="Grigoriev I.V."/>
            <person name="Archibald J.M."/>
        </authorList>
    </citation>
    <scope>NUCLEOTIDE SEQUENCE</scope>
    <source>
        <strain evidence="3 5">CCMP2712</strain>
    </source>
</reference>
<evidence type="ECO:0000313" key="4">
    <source>
        <dbReference type="EnsemblProtists" id="EKX51970"/>
    </source>
</evidence>